<dbReference type="Proteomes" id="UP001642483">
    <property type="component" value="Unassembled WGS sequence"/>
</dbReference>
<gene>
    <name evidence="1" type="ORF">CVLEPA_LOCUS28751</name>
</gene>
<accession>A0ABP0GXD3</accession>
<evidence type="ECO:0000313" key="1">
    <source>
        <dbReference type="EMBL" id="CAK8695479.1"/>
    </source>
</evidence>
<keyword evidence="2" id="KW-1185">Reference proteome</keyword>
<evidence type="ECO:0000313" key="2">
    <source>
        <dbReference type="Proteomes" id="UP001642483"/>
    </source>
</evidence>
<organism evidence="1 2">
    <name type="scientific">Clavelina lepadiformis</name>
    <name type="common">Light-bulb sea squirt</name>
    <name type="synonym">Ascidia lepadiformis</name>
    <dbReference type="NCBI Taxonomy" id="159417"/>
    <lineage>
        <taxon>Eukaryota</taxon>
        <taxon>Metazoa</taxon>
        <taxon>Chordata</taxon>
        <taxon>Tunicata</taxon>
        <taxon>Ascidiacea</taxon>
        <taxon>Aplousobranchia</taxon>
        <taxon>Clavelinidae</taxon>
        <taxon>Clavelina</taxon>
    </lineage>
</organism>
<reference evidence="1 2" key="1">
    <citation type="submission" date="2024-02" db="EMBL/GenBank/DDBJ databases">
        <authorList>
            <person name="Daric V."/>
            <person name="Darras S."/>
        </authorList>
    </citation>
    <scope>NUCLEOTIDE SEQUENCE [LARGE SCALE GENOMIC DNA]</scope>
</reference>
<dbReference type="EMBL" id="CAWYQH010000152">
    <property type="protein sequence ID" value="CAK8695479.1"/>
    <property type="molecule type" value="Genomic_DNA"/>
</dbReference>
<sequence length="152" mass="17722">MFALNFMKRSYIKNSHIHRLNVVDSSRWLSIREVYPGLMASDTIKELLLHQKESFLERCREWYREAVKQLYQRINLDVPVLQSLLHLKPSAIVNETSSITAAATIASGLPCITTVLNLNTQQIDRQWRSLLADENIIFEQWKGKFFKIFGLL</sequence>
<name>A0ABP0GXD3_CLALP</name>
<protein>
    <submittedName>
        <fullName evidence="1">Uncharacterized protein</fullName>
    </submittedName>
</protein>
<comment type="caution">
    <text evidence="1">The sequence shown here is derived from an EMBL/GenBank/DDBJ whole genome shotgun (WGS) entry which is preliminary data.</text>
</comment>
<proteinExistence type="predicted"/>